<organism evidence="1 2">
    <name type="scientific">Phytophthora palmivora</name>
    <dbReference type="NCBI Taxonomy" id="4796"/>
    <lineage>
        <taxon>Eukaryota</taxon>
        <taxon>Sar</taxon>
        <taxon>Stramenopiles</taxon>
        <taxon>Oomycota</taxon>
        <taxon>Peronosporomycetes</taxon>
        <taxon>Peronosporales</taxon>
        <taxon>Peronosporaceae</taxon>
        <taxon>Phytophthora</taxon>
    </lineage>
</organism>
<gene>
    <name evidence="1" type="ORF">PHPALM_18272</name>
</gene>
<dbReference type="AlphaFoldDB" id="A0A2P4XK51"/>
<dbReference type="EMBL" id="NCKW01009821">
    <property type="protein sequence ID" value="POM65942.1"/>
    <property type="molecule type" value="Genomic_DNA"/>
</dbReference>
<evidence type="ECO:0000313" key="1">
    <source>
        <dbReference type="EMBL" id="POM65942.1"/>
    </source>
</evidence>
<dbReference type="Proteomes" id="UP000237271">
    <property type="component" value="Unassembled WGS sequence"/>
</dbReference>
<evidence type="ECO:0008006" key="3">
    <source>
        <dbReference type="Google" id="ProtNLM"/>
    </source>
</evidence>
<evidence type="ECO:0000313" key="2">
    <source>
        <dbReference type="Proteomes" id="UP000237271"/>
    </source>
</evidence>
<comment type="caution">
    <text evidence="1">The sequence shown here is derived from an EMBL/GenBank/DDBJ whole genome shotgun (WGS) entry which is preliminary data.</text>
</comment>
<name>A0A2P4XK51_9STRA</name>
<protein>
    <recommendedName>
        <fullName evidence="3">ATP-binding cassette (ABC) Superfamily</fullName>
    </recommendedName>
</protein>
<sequence>MISTNSRSAINYPRGYYPPDAGSGSPLLLANLSAPRGVNHGRTSRGANERALVQDEPLFVNDIDTARCKFASLRKKTEGELFPTWGYPWVQPESTTTQSQAEDLFWRCVSLKTFTVQELKELREDHLLSYVLDQCDLCIEFAP</sequence>
<proteinExistence type="predicted"/>
<dbReference type="OrthoDB" id="126917at2759"/>
<keyword evidence="2" id="KW-1185">Reference proteome</keyword>
<reference evidence="1 2" key="1">
    <citation type="journal article" date="2017" name="Genome Biol. Evol.">
        <title>Phytophthora megakarya and P. palmivora, closely related causal agents of cacao black pod rot, underwent increases in genome sizes and gene numbers by different mechanisms.</title>
        <authorList>
            <person name="Ali S.S."/>
            <person name="Shao J."/>
            <person name="Lary D.J."/>
            <person name="Kronmiller B."/>
            <person name="Shen D."/>
            <person name="Strem M.D."/>
            <person name="Amoako-Attah I."/>
            <person name="Akrofi A.Y."/>
            <person name="Begoude B.A."/>
            <person name="Ten Hoopen G.M."/>
            <person name="Coulibaly K."/>
            <person name="Kebe B.I."/>
            <person name="Melnick R.L."/>
            <person name="Guiltinan M.J."/>
            <person name="Tyler B.M."/>
            <person name="Meinhardt L.W."/>
            <person name="Bailey B.A."/>
        </authorList>
    </citation>
    <scope>NUCLEOTIDE SEQUENCE [LARGE SCALE GENOMIC DNA]</scope>
    <source>
        <strain evidence="2">sbr112.9</strain>
    </source>
</reference>
<accession>A0A2P4XK51</accession>